<dbReference type="GO" id="GO:0051301">
    <property type="term" value="P:cell division"/>
    <property type="evidence" value="ECO:0007669"/>
    <property type="project" value="UniProtKB-KW"/>
</dbReference>
<keyword evidence="1" id="KW-0131">Cell cycle</keyword>
<protein>
    <submittedName>
        <fullName evidence="1">Cell division cycle 123 protein</fullName>
    </submittedName>
</protein>
<evidence type="ECO:0000313" key="2">
    <source>
        <dbReference type="Proteomes" id="UP000241365"/>
    </source>
</evidence>
<keyword evidence="2" id="KW-1185">Reference proteome</keyword>
<reference evidence="1 2" key="1">
    <citation type="journal article" date="2016" name="Genome Announc.">
        <title>Complete Genome Sequence of a New Megavirus Family Member Isolated from an Inland Water Lake for the First Time in India.</title>
        <authorList>
            <person name="Chatterjee A."/>
            <person name="Ali F."/>
            <person name="Bange D."/>
            <person name="Kondabagil K."/>
        </authorList>
    </citation>
    <scope>NUCLEOTIDE SEQUENCE [LARGE SCALE GENOMIC DNA]</scope>
    <source>
        <strain evidence="1">1</strain>
    </source>
</reference>
<keyword evidence="1" id="KW-0132">Cell division</keyword>
<dbReference type="GeneID" id="80512600"/>
<dbReference type="KEGG" id="vg:80512600"/>
<evidence type="ECO:0000313" key="1">
    <source>
        <dbReference type="EMBL" id="ANB50238.1"/>
    </source>
</evidence>
<accession>A0A167R2K1</accession>
<organism evidence="1 2">
    <name type="scientific">Powai lake megavirus</name>
    <dbReference type="NCBI Taxonomy" id="1842663"/>
    <lineage>
        <taxon>Viruses</taxon>
        <taxon>Varidnaviria</taxon>
        <taxon>Bamfordvirae</taxon>
        <taxon>Nucleocytoviricota</taxon>
        <taxon>Megaviricetes</taxon>
        <taxon>Imitervirales</taxon>
        <taxon>Mimiviridae</taxon>
        <taxon>Megamimivirinae</taxon>
        <taxon>Megavirus</taxon>
        <taxon>Megavirus powaiense</taxon>
    </lineage>
</organism>
<sequence>MIHIEYINNLDNLEDFNSNNHNKICGDTEVKDLDYRTELNKTNLSQYMDLINYPVIWTYEFNLFESKILLEACHIGCISGKFPKIYSDELFDIINRLNKSWVEGLWFMRLDTCSPKDSSIKLH</sequence>
<dbReference type="RefSeq" id="YP_010775989.1">
    <property type="nucleotide sequence ID" value="NC_075034.1"/>
</dbReference>
<dbReference type="EMBL" id="KU877344">
    <property type="protein sequence ID" value="ANB50238.1"/>
    <property type="molecule type" value="Genomic_DNA"/>
</dbReference>
<dbReference type="Proteomes" id="UP000241365">
    <property type="component" value="Segment"/>
</dbReference>
<name>A0A167R2K1_9VIRU</name>
<proteinExistence type="predicted"/>